<dbReference type="GO" id="GO:0015276">
    <property type="term" value="F:ligand-gated monoatomic ion channel activity"/>
    <property type="evidence" value="ECO:0007669"/>
    <property type="project" value="InterPro"/>
</dbReference>
<dbReference type="GO" id="GO:0030313">
    <property type="term" value="C:cell envelope"/>
    <property type="evidence" value="ECO:0007669"/>
    <property type="project" value="UniProtKB-SubCell"/>
</dbReference>
<evidence type="ECO:0000259" key="7">
    <source>
        <dbReference type="SMART" id="SM00079"/>
    </source>
</evidence>
<dbReference type="KEGG" id="fsi:Flexsi_1800"/>
<gene>
    <name evidence="8" type="ordered locus">Flexsi_1800</name>
</gene>
<dbReference type="PANTHER" id="PTHR35936:SF38">
    <property type="entry name" value="GLUTAMINE-BINDING PERIPLASMIC PROTEIN"/>
    <property type="match status" value="1"/>
</dbReference>
<comment type="subcellular location">
    <subcellularLocation>
        <location evidence="1">Cell envelope</location>
    </subcellularLocation>
</comment>
<feature type="domain" description="Ionotropic glutamate receptor C-terminal" evidence="7">
    <location>
        <begin position="47"/>
        <end position="267"/>
    </location>
</feature>
<dbReference type="GO" id="GO:0016020">
    <property type="term" value="C:membrane"/>
    <property type="evidence" value="ECO:0007669"/>
    <property type="project" value="InterPro"/>
</dbReference>
<dbReference type="Proteomes" id="UP000006621">
    <property type="component" value="Chromosome"/>
</dbReference>
<dbReference type="HOGENOM" id="CLU_019602_18_2_0"/>
<dbReference type="InterPro" id="IPR018313">
    <property type="entry name" value="SBP_3_CS"/>
</dbReference>
<dbReference type="OrthoDB" id="6192933at2"/>
<proteinExistence type="inferred from homology"/>
<dbReference type="Gene3D" id="3.40.190.10">
    <property type="entry name" value="Periplasmic binding protein-like II"/>
    <property type="match status" value="2"/>
</dbReference>
<evidence type="ECO:0000256" key="4">
    <source>
        <dbReference type="RuleBase" id="RU003744"/>
    </source>
</evidence>
<evidence type="ECO:0000313" key="8">
    <source>
        <dbReference type="EMBL" id="AEI15438.1"/>
    </source>
</evidence>
<dbReference type="AlphaFoldDB" id="F8E3T6"/>
<protein>
    <submittedName>
        <fullName evidence="8">ABC-type transporter, periplasmic subunit family 3</fullName>
    </submittedName>
</protein>
<dbReference type="Pfam" id="PF00497">
    <property type="entry name" value="SBP_bac_3"/>
    <property type="match status" value="1"/>
</dbReference>
<evidence type="ECO:0000256" key="5">
    <source>
        <dbReference type="SAM" id="SignalP"/>
    </source>
</evidence>
<evidence type="ECO:0000256" key="2">
    <source>
        <dbReference type="ARBA" id="ARBA00010333"/>
    </source>
</evidence>
<reference evidence="9" key="2">
    <citation type="submission" date="2011-06" db="EMBL/GenBank/DDBJ databases">
        <title>The complete genome of Flexistipes sinusarabici DSM 4947.</title>
        <authorList>
            <person name="Lucas S."/>
            <person name="Han J."/>
            <person name="Lapidus A."/>
            <person name="Bruce D."/>
            <person name="Goodwin L."/>
            <person name="Pitluck S."/>
            <person name="Peters L."/>
            <person name="Kyrpides N."/>
            <person name="Mavromatis K."/>
            <person name="Ivanova N."/>
            <person name="Mikhailova N."/>
            <person name="Chertkov O."/>
            <person name="Detter J.C."/>
            <person name="Tapia R."/>
            <person name="Han C."/>
            <person name="Land M."/>
            <person name="Hauser L."/>
            <person name="Markowitz V."/>
            <person name="Cheng J.-F."/>
            <person name="Hugenholtz P."/>
            <person name="Woyke T."/>
            <person name="Wu D."/>
            <person name="Spring S."/>
            <person name="Schroeder M."/>
            <person name="Brambilla E."/>
            <person name="Klenk H.-P."/>
            <person name="Eisen J.A."/>
        </authorList>
    </citation>
    <scope>NUCLEOTIDE SEQUENCE [LARGE SCALE GENOMIC DNA]</scope>
    <source>
        <strain evidence="9">DSM 4947 / MAS 10</strain>
    </source>
</reference>
<dbReference type="InterPro" id="IPR001638">
    <property type="entry name" value="Solute-binding_3/MltF_N"/>
</dbReference>
<evidence type="ECO:0000256" key="3">
    <source>
        <dbReference type="ARBA" id="ARBA00022729"/>
    </source>
</evidence>
<feature type="signal peptide" evidence="5">
    <location>
        <begin position="1"/>
        <end position="24"/>
    </location>
</feature>
<reference evidence="8 9" key="1">
    <citation type="journal article" date="2011" name="Stand. Genomic Sci.">
        <title>Genome sequence of the moderately thermophilic halophile Flexistipes sinusarabici strain (MAS10).</title>
        <authorList>
            <person name="Lapidus A."/>
            <person name="Chertkov O."/>
            <person name="Nolan M."/>
            <person name="Lucas S."/>
            <person name="Hammon N."/>
            <person name="Deshpande S."/>
            <person name="Cheng J.F."/>
            <person name="Tapia R."/>
            <person name="Han C."/>
            <person name="Goodwin L."/>
            <person name="Pitluck S."/>
            <person name="Liolios K."/>
            <person name="Pagani I."/>
            <person name="Ivanova N."/>
            <person name="Huntemann M."/>
            <person name="Mavromatis K."/>
            <person name="Mikhailova N."/>
            <person name="Pati A."/>
            <person name="Chen A."/>
            <person name="Palaniappan K."/>
            <person name="Land M."/>
            <person name="Hauser L."/>
            <person name="Brambilla E.M."/>
            <person name="Rohde M."/>
            <person name="Abt B."/>
            <person name="Spring S."/>
            <person name="Goker M."/>
            <person name="Bristow J."/>
            <person name="Eisen J.A."/>
            <person name="Markowitz V."/>
            <person name="Hugenholtz P."/>
            <person name="Kyrpides N.C."/>
            <person name="Klenk H.P."/>
            <person name="Woyke T."/>
        </authorList>
    </citation>
    <scope>NUCLEOTIDE SEQUENCE [LARGE SCALE GENOMIC DNA]</scope>
    <source>
        <strain evidence="9">DSM 4947 / MAS 10</strain>
    </source>
</reference>
<dbReference type="PANTHER" id="PTHR35936">
    <property type="entry name" value="MEMBRANE-BOUND LYTIC MUREIN TRANSGLYCOSYLASE F"/>
    <property type="match status" value="1"/>
</dbReference>
<evidence type="ECO:0000256" key="1">
    <source>
        <dbReference type="ARBA" id="ARBA00004196"/>
    </source>
</evidence>
<dbReference type="SUPFAM" id="SSF53850">
    <property type="entry name" value="Periplasmic binding protein-like II"/>
    <property type="match status" value="1"/>
</dbReference>
<comment type="similarity">
    <text evidence="2 4">Belongs to the bacterial solute-binding protein 3 family.</text>
</comment>
<dbReference type="PROSITE" id="PS01039">
    <property type="entry name" value="SBP_BACTERIAL_3"/>
    <property type="match status" value="1"/>
</dbReference>
<name>F8E3T6_FLESM</name>
<keyword evidence="9" id="KW-1185">Reference proteome</keyword>
<evidence type="ECO:0000259" key="6">
    <source>
        <dbReference type="SMART" id="SM00062"/>
    </source>
</evidence>
<feature type="domain" description="Solute-binding protein family 3/N-terminal" evidence="6">
    <location>
        <begin position="45"/>
        <end position="268"/>
    </location>
</feature>
<dbReference type="SMART" id="SM00062">
    <property type="entry name" value="PBPb"/>
    <property type="match status" value="1"/>
</dbReference>
<keyword evidence="3 5" id="KW-0732">Signal</keyword>
<accession>F8E3T6</accession>
<dbReference type="EMBL" id="CP002858">
    <property type="protein sequence ID" value="AEI15438.1"/>
    <property type="molecule type" value="Genomic_DNA"/>
</dbReference>
<dbReference type="CDD" id="cd13629">
    <property type="entry name" value="PBP2_Dsm1740"/>
    <property type="match status" value="1"/>
</dbReference>
<dbReference type="STRING" id="717231.Flexsi_1800"/>
<dbReference type="SMART" id="SM00079">
    <property type="entry name" value="PBPe"/>
    <property type="match status" value="1"/>
</dbReference>
<dbReference type="InterPro" id="IPR001320">
    <property type="entry name" value="Iontro_rcpt_C"/>
</dbReference>
<dbReference type="RefSeq" id="WP_013886906.1">
    <property type="nucleotide sequence ID" value="NC_015672.1"/>
</dbReference>
<feature type="chain" id="PRO_5003375620" evidence="5">
    <location>
        <begin position="25"/>
        <end position="275"/>
    </location>
</feature>
<organism evidence="8 9">
    <name type="scientific">Flexistipes sinusarabici (strain ATCC 49648 / DSM 4947 / MAS 10)</name>
    <dbReference type="NCBI Taxonomy" id="717231"/>
    <lineage>
        <taxon>Bacteria</taxon>
        <taxon>Pseudomonadati</taxon>
        <taxon>Deferribacterota</taxon>
        <taxon>Deferribacteres</taxon>
        <taxon>Deferribacterales</taxon>
        <taxon>Flexistipitaceae</taxon>
        <taxon>Flexistipes</taxon>
    </lineage>
</organism>
<dbReference type="eggNOG" id="COG0834">
    <property type="taxonomic scope" value="Bacteria"/>
</dbReference>
<sequence>MFRRIFLALIIFSMIFAISSPVFAESVREKLSNESTIEKVIQRGVLKVGFSTFVPWAMKAKDGEFIGFEIDVAKKLANDLGVKVEFIPTKWSGIIPALLTGKYDVIIGGMSITPKRNLKVNFTIPYEYSGMSIVASKINAKGMDEISDFNKEDMIIAARLGTTAEVAARKHLPKAKLKLFDSESQAVQEVLVGRAHAMVASAPLPHFQAIKYPDRLYVPIDENFTKEPIAFAVRKGDIDTLNVFNSWIRLNWDSGWLKERYEYWFETRKWEERIK</sequence>
<evidence type="ECO:0000313" key="9">
    <source>
        <dbReference type="Proteomes" id="UP000006621"/>
    </source>
</evidence>